<feature type="compositionally biased region" description="Polar residues" evidence="1">
    <location>
        <begin position="125"/>
        <end position="142"/>
    </location>
</feature>
<keyword evidence="3" id="KW-1185">Reference proteome</keyword>
<organism evidence="2 3">
    <name type="scientific">Postia placenta MAD-698-R-SB12</name>
    <dbReference type="NCBI Taxonomy" id="670580"/>
    <lineage>
        <taxon>Eukaryota</taxon>
        <taxon>Fungi</taxon>
        <taxon>Dikarya</taxon>
        <taxon>Basidiomycota</taxon>
        <taxon>Agaricomycotina</taxon>
        <taxon>Agaricomycetes</taxon>
        <taxon>Polyporales</taxon>
        <taxon>Adustoporiaceae</taxon>
        <taxon>Rhodonia</taxon>
    </lineage>
</organism>
<dbReference type="RefSeq" id="XP_024342708.1">
    <property type="nucleotide sequence ID" value="XM_024482319.1"/>
</dbReference>
<dbReference type="OrthoDB" id="10309853at2759"/>
<accession>A0A1X6NBG4</accession>
<protein>
    <submittedName>
        <fullName evidence="2">Uncharacterized protein</fullName>
    </submittedName>
</protein>
<gene>
    <name evidence="2" type="ORF">POSPLADRAFT_1068849</name>
</gene>
<dbReference type="Proteomes" id="UP000194127">
    <property type="component" value="Unassembled WGS sequence"/>
</dbReference>
<feature type="region of interest" description="Disordered" evidence="1">
    <location>
        <begin position="115"/>
        <end position="163"/>
    </location>
</feature>
<name>A0A1X6NBG4_9APHY</name>
<evidence type="ECO:0000256" key="1">
    <source>
        <dbReference type="SAM" id="MobiDB-lite"/>
    </source>
</evidence>
<evidence type="ECO:0000313" key="2">
    <source>
        <dbReference type="EMBL" id="OSX65914.1"/>
    </source>
</evidence>
<dbReference type="GeneID" id="36327269"/>
<proteinExistence type="predicted"/>
<evidence type="ECO:0000313" key="3">
    <source>
        <dbReference type="Proteomes" id="UP000194127"/>
    </source>
</evidence>
<dbReference type="EMBL" id="KZ110592">
    <property type="protein sequence ID" value="OSX65914.1"/>
    <property type="molecule type" value="Genomic_DNA"/>
</dbReference>
<reference evidence="2 3" key="1">
    <citation type="submission" date="2017-04" db="EMBL/GenBank/DDBJ databases">
        <title>Genome Sequence of the Model Brown-Rot Fungus Postia placenta SB12.</title>
        <authorList>
            <consortium name="DOE Joint Genome Institute"/>
            <person name="Gaskell J."/>
            <person name="Kersten P."/>
            <person name="Larrondo L.F."/>
            <person name="Canessa P."/>
            <person name="Martinez D."/>
            <person name="Hibbett D."/>
            <person name="Schmoll M."/>
            <person name="Kubicek C.P."/>
            <person name="Martinez A.T."/>
            <person name="Yadav J."/>
            <person name="Master E."/>
            <person name="Magnuson J.K."/>
            <person name="James T."/>
            <person name="Yaver D."/>
            <person name="Berka R."/>
            <person name="Labutti K."/>
            <person name="Lipzen A."/>
            <person name="Aerts A."/>
            <person name="Barry K."/>
            <person name="Henrissat B."/>
            <person name="Blanchette R."/>
            <person name="Grigoriev I."/>
            <person name="Cullen D."/>
        </authorList>
    </citation>
    <scope>NUCLEOTIDE SEQUENCE [LARGE SCALE GENOMIC DNA]</scope>
    <source>
        <strain evidence="2 3">MAD-698-R-SB12</strain>
    </source>
</reference>
<dbReference type="AlphaFoldDB" id="A0A1X6NBG4"/>
<sequence length="212" mass="22732">MAAALVANTANVVTTATPIAKPAVEALVNWTPYNRLQRADAAQALTLDMLEGTAGIMKRDLHDHLQSKYDSLAEYRSDMGDVGPLKAWKKMGKIYKYGSGADKLNRKTVTSSQAARSRNIWKTKGATNGSPSSDSQSDTIGGTQVDDQEPGAAGDHISEDITDADPFRETDSAIVHYAGAAFSICESESVYSQSGESVYNDAFPLQTFRSSS</sequence>